<dbReference type="InterPro" id="IPR050742">
    <property type="entry name" value="Helicase_Restrict-Modif_Enz"/>
</dbReference>
<evidence type="ECO:0000313" key="3">
    <source>
        <dbReference type="Proteomes" id="UP000522081"/>
    </source>
</evidence>
<comment type="caution">
    <text evidence="2">The sequence shown here is derived from an EMBL/GenBank/DDBJ whole genome shotgun (WGS) entry which is preliminary data.</text>
</comment>
<sequence length="1007" mass="112783">MSSEAFFESPILNSPYAVPDRHWQLGEGGQPTGVIEAGRRRSDLTTPIPKAKTTRGKRISPEQEDFLKGEGGQEYNPTETINGIRSAVESWRNLPESQWQVTPTTARLLRHWRSGEMPLPPFFCQIEAVETVIWLTEVAPKSSQQGRRFWTHLEAANAASNPELMRLALKLATGAGKTTVMAMLIAWHTLNAVRHPNAKRFTRGFLIVAPGITIKDRLRVLQPNDPESYYPTRQMVPEDMLRDLGQAKIVITNYHSFKKKDEMSLNKVQEAALATTTKPESDGSMLRRVAGPLLGMKNVVVLNDEAHHCYRERPLTEEEEKQLKGDDKAEAKENNEAARLWISGLEAVKRTLGINMVYDLSATPFFLKGSGYREGSLFGWVMSDFSLMDAIECGIVKLPRVPIIDNVEQGEMPMFRNLWEHIGKKLPKKGRGKSGFDDPQKLPNELLSAIDALYGHYVKTFDAWKASGLGVEPVFIVVCNNTATSKLVHDYIAGYEVPTKDGGSQLVAGKCELFRNFDPDGVALPKMRTLLIDSQQIESGEGISAEFKSAAESEIERFKDELIQRTGDRAAAEKIDDTAILREVMNTVGRPGQLGEAIRCVVSVSMLTEGWDANTVTHVLGVRAFGTQLLCEQVIGRALRRVSYQADAEKKFAVEYADIFGIPFDFTAQAVQANIKPPPPMVRVEAISPERDDAEIRFPRVEGYRTELPRDTLSAQFNDESTLELTPDLVGATETINSGIIGETADFNLDHLAAKRQTEIVFKLANRIVQRHFTGDGEVANPALVMEMRKIVRRWMAEHLVCKGNTQPAQLLYYDIADRVAERIKRAITRGEEGGNRVIAMLDPYNREGSTSHVGFNTSQDRYETGPNCHVNYAIADSDWELEFCRVADSHPRVLAWVKNHNLGFEVPYRAGGEARRYRPDFILKIDDGNGPDDPLNLVVEIKGFRNEDAKDKADTMHSYWVPGVNNLGTCGRWAFAEFTEKWTMQTELERVISEWIEQFGRGEGAA</sequence>
<dbReference type="Gene3D" id="3.40.50.300">
    <property type="entry name" value="P-loop containing nucleotide triphosphate hydrolases"/>
    <property type="match status" value="2"/>
</dbReference>
<dbReference type="NCBIfam" id="NF046055">
    <property type="entry name" value="restr_BPTD_3080"/>
    <property type="match status" value="1"/>
</dbReference>
<evidence type="ECO:0000313" key="2">
    <source>
        <dbReference type="EMBL" id="NYH97086.1"/>
    </source>
</evidence>
<keyword evidence="3" id="KW-1185">Reference proteome</keyword>
<dbReference type="Pfam" id="PF04851">
    <property type="entry name" value="ResIII"/>
    <property type="match status" value="1"/>
</dbReference>
<feature type="domain" description="Helicase/UvrB N-terminal" evidence="1">
    <location>
        <begin position="125"/>
        <end position="321"/>
    </location>
</feature>
<dbReference type="EMBL" id="JACBZF010000012">
    <property type="protein sequence ID" value="NYH97086.1"/>
    <property type="molecule type" value="Genomic_DNA"/>
</dbReference>
<proteinExistence type="predicted"/>
<gene>
    <name evidence="2" type="ORF">FHS75_003447</name>
</gene>
<dbReference type="RefSeq" id="WP_229735726.1">
    <property type="nucleotide sequence ID" value="NZ_BMGF01000014.1"/>
</dbReference>
<reference evidence="2 3" key="1">
    <citation type="submission" date="2020-07" db="EMBL/GenBank/DDBJ databases">
        <title>Genomic Encyclopedia of Type Strains, Phase IV (KMG-IV): sequencing the most valuable type-strain genomes for metagenomic binning, comparative biology and taxonomic classification.</title>
        <authorList>
            <person name="Goeker M."/>
        </authorList>
    </citation>
    <scope>NUCLEOTIDE SEQUENCE [LARGE SCALE GENOMIC DNA]</scope>
    <source>
        <strain evidence="2 3">DSM 29043</strain>
    </source>
</reference>
<dbReference type="InterPro" id="IPR027417">
    <property type="entry name" value="P-loop_NTPase"/>
</dbReference>
<dbReference type="GO" id="GO:0005829">
    <property type="term" value="C:cytosol"/>
    <property type="evidence" value="ECO:0007669"/>
    <property type="project" value="TreeGrafter"/>
</dbReference>
<protein>
    <submittedName>
        <fullName evidence="2">Type III restriction enzyme</fullName>
        <ecNumber evidence="2">3.1.21.5</ecNumber>
    </submittedName>
</protein>
<dbReference type="GO" id="GO:0003677">
    <property type="term" value="F:DNA binding"/>
    <property type="evidence" value="ECO:0007669"/>
    <property type="project" value="InterPro"/>
</dbReference>
<evidence type="ECO:0000259" key="1">
    <source>
        <dbReference type="Pfam" id="PF04851"/>
    </source>
</evidence>
<dbReference type="AlphaFoldDB" id="A0A7Z0BUG7"/>
<dbReference type="InterPro" id="IPR006935">
    <property type="entry name" value="Helicase/UvrB_N"/>
</dbReference>
<dbReference type="GO" id="GO:0005524">
    <property type="term" value="F:ATP binding"/>
    <property type="evidence" value="ECO:0007669"/>
    <property type="project" value="InterPro"/>
</dbReference>
<organism evidence="2 3">
    <name type="scientific">Novosphingobium marinum</name>
    <dbReference type="NCBI Taxonomy" id="1514948"/>
    <lineage>
        <taxon>Bacteria</taxon>
        <taxon>Pseudomonadati</taxon>
        <taxon>Pseudomonadota</taxon>
        <taxon>Alphaproteobacteria</taxon>
        <taxon>Sphingomonadales</taxon>
        <taxon>Sphingomonadaceae</taxon>
        <taxon>Novosphingobium</taxon>
    </lineage>
</organism>
<dbReference type="SUPFAM" id="SSF52540">
    <property type="entry name" value="P-loop containing nucleoside triphosphate hydrolases"/>
    <property type="match status" value="2"/>
</dbReference>
<dbReference type="PANTHER" id="PTHR47396">
    <property type="entry name" value="TYPE I RESTRICTION ENZYME ECOKI R PROTEIN"/>
    <property type="match status" value="1"/>
</dbReference>
<accession>A0A7Z0BUG7</accession>
<dbReference type="GO" id="GO:0015668">
    <property type="term" value="F:type III site-specific deoxyribonuclease activity"/>
    <property type="evidence" value="ECO:0007669"/>
    <property type="project" value="UniProtKB-EC"/>
</dbReference>
<dbReference type="PANTHER" id="PTHR47396:SF1">
    <property type="entry name" value="ATP-DEPENDENT HELICASE IRC3-RELATED"/>
    <property type="match status" value="1"/>
</dbReference>
<dbReference type="Proteomes" id="UP000522081">
    <property type="component" value="Unassembled WGS sequence"/>
</dbReference>
<dbReference type="EC" id="3.1.21.5" evidence="2"/>
<name>A0A7Z0BUG7_9SPHN</name>
<keyword evidence="2" id="KW-0378">Hydrolase</keyword>